<evidence type="ECO:0000313" key="1">
    <source>
        <dbReference type="EMBL" id="CAB4130065.1"/>
    </source>
</evidence>
<organism evidence="1">
    <name type="scientific">uncultured Caudovirales phage</name>
    <dbReference type="NCBI Taxonomy" id="2100421"/>
    <lineage>
        <taxon>Viruses</taxon>
        <taxon>Duplodnaviria</taxon>
        <taxon>Heunggongvirae</taxon>
        <taxon>Uroviricota</taxon>
        <taxon>Caudoviricetes</taxon>
        <taxon>Peduoviridae</taxon>
        <taxon>Maltschvirus</taxon>
        <taxon>Maltschvirus maltsch</taxon>
    </lineage>
</organism>
<dbReference type="EMBL" id="LR796237">
    <property type="protein sequence ID" value="CAB4130065.1"/>
    <property type="molecule type" value="Genomic_DNA"/>
</dbReference>
<gene>
    <name evidence="1" type="ORF">UFOVP116_252</name>
</gene>
<reference evidence="1" key="1">
    <citation type="submission" date="2020-04" db="EMBL/GenBank/DDBJ databases">
        <authorList>
            <person name="Chiriac C."/>
            <person name="Salcher M."/>
            <person name="Ghai R."/>
            <person name="Kavagutti S V."/>
        </authorList>
    </citation>
    <scope>NUCLEOTIDE SEQUENCE</scope>
</reference>
<sequence length="361" mass="42471">MKSTIWIFSIEPIESRYTKQWHEHLPRLLSDTIGDKFNIRQIDGEQKNTAVTPGAFLNFSDTNYWKSSQLCAFLDEFNAGKVSKDDQFLFTDAWNPTVIQLRYMNDLLGMNWRLHGLWHAGNYDENDFLGRIVGDNPWVKHAEKSFYHAYDHNYFATKFHRKMFCEKLLGFTPADTMCDTKIMLTGWPMEYMESTLSPYANLDKRDLILFPHRIAPEKQVEIFRDLAKDMPQYEWVVCQDNKLSKHEYHTLLGESKLVFSANLQETLGISSAAESVLSGALPLVPNRLSYTEIFENHCEFMYPSEWTESWSSYCRHKEELKSRIQSMMEKYNELMPCATDYANTRYKNFFYADSLIEQLQK</sequence>
<proteinExistence type="predicted"/>
<name>A0A6J5L7S6_9CAUD</name>
<protein>
    <submittedName>
        <fullName evidence="1">Uncharacterized protein</fullName>
    </submittedName>
</protein>
<accession>A0A6J5L7S6</accession>
<dbReference type="SUPFAM" id="SSF53756">
    <property type="entry name" value="UDP-Glycosyltransferase/glycogen phosphorylase"/>
    <property type="match status" value="1"/>
</dbReference>